<sequence>MKATLNARHTLLLVCLLTTIITIGCGNANSKSSHSSAKATGDSSDGGTITGRVVPRLNVTLTDHSVKLSFALKNQTERDVTYHFNTAQRFDYIIKDQNGAIVKKFSHGRMFAQVLGEMTLKANGEKTFQDTIPSLAPGNYTAEFWLTANESQPKASKAFVVH</sequence>
<dbReference type="InterPro" id="IPR020481">
    <property type="entry name" value="Intracell_prot_inh_BsuPI"/>
</dbReference>
<dbReference type="EMBL" id="JBHSFW010000007">
    <property type="protein sequence ID" value="MFC4619317.1"/>
    <property type="molecule type" value="Genomic_DNA"/>
</dbReference>
<accession>A0ABV9GQ09</accession>
<dbReference type="Proteomes" id="UP001596022">
    <property type="component" value="Unassembled WGS sequence"/>
</dbReference>
<comment type="caution">
    <text evidence="3">The sequence shown here is derived from an EMBL/GenBank/DDBJ whole genome shotgun (WGS) entry which is preliminary data.</text>
</comment>
<evidence type="ECO:0000259" key="2">
    <source>
        <dbReference type="Pfam" id="PF12690"/>
    </source>
</evidence>
<keyword evidence="4" id="KW-1185">Reference proteome</keyword>
<dbReference type="RefSeq" id="WP_376846414.1">
    <property type="nucleotide sequence ID" value="NZ_JBHSFW010000007.1"/>
</dbReference>
<proteinExistence type="predicted"/>
<protein>
    <recommendedName>
        <fullName evidence="2">Intracellular proteinase inhibitor BsuPI domain-containing protein</fullName>
    </recommendedName>
</protein>
<organism evidence="3 4">
    <name type="scientific">Camelliibacillus cellulosilyticus</name>
    <dbReference type="NCBI Taxonomy" id="2174486"/>
    <lineage>
        <taxon>Bacteria</taxon>
        <taxon>Bacillati</taxon>
        <taxon>Bacillota</taxon>
        <taxon>Bacilli</taxon>
        <taxon>Bacillales</taxon>
        <taxon>Sporolactobacillaceae</taxon>
        <taxon>Camelliibacillus</taxon>
    </lineage>
</organism>
<gene>
    <name evidence="3" type="ORF">ACFO4N_11395</name>
</gene>
<name>A0ABV9GQ09_9BACL</name>
<dbReference type="Gene3D" id="2.60.40.2360">
    <property type="entry name" value="Intracellular proteinase inhibitor BsuPI"/>
    <property type="match status" value="1"/>
</dbReference>
<feature type="domain" description="Intracellular proteinase inhibitor BsuPI" evidence="2">
    <location>
        <begin position="57"/>
        <end position="150"/>
    </location>
</feature>
<dbReference type="Pfam" id="PF12690">
    <property type="entry name" value="BsuPI"/>
    <property type="match status" value="1"/>
</dbReference>
<dbReference type="InterPro" id="IPR038144">
    <property type="entry name" value="IPI"/>
</dbReference>
<evidence type="ECO:0000313" key="3">
    <source>
        <dbReference type="EMBL" id="MFC4619317.1"/>
    </source>
</evidence>
<dbReference type="PROSITE" id="PS51257">
    <property type="entry name" value="PROKAR_LIPOPROTEIN"/>
    <property type="match status" value="1"/>
</dbReference>
<evidence type="ECO:0000313" key="4">
    <source>
        <dbReference type="Proteomes" id="UP001596022"/>
    </source>
</evidence>
<evidence type="ECO:0000256" key="1">
    <source>
        <dbReference type="SAM" id="MobiDB-lite"/>
    </source>
</evidence>
<reference evidence="4" key="1">
    <citation type="journal article" date="2019" name="Int. J. Syst. Evol. Microbiol.">
        <title>The Global Catalogue of Microorganisms (GCM) 10K type strain sequencing project: providing services to taxonomists for standard genome sequencing and annotation.</title>
        <authorList>
            <consortium name="The Broad Institute Genomics Platform"/>
            <consortium name="The Broad Institute Genome Sequencing Center for Infectious Disease"/>
            <person name="Wu L."/>
            <person name="Ma J."/>
        </authorList>
    </citation>
    <scope>NUCLEOTIDE SEQUENCE [LARGE SCALE GENOMIC DNA]</scope>
    <source>
        <strain evidence="4">CGMCC 1.16306</strain>
    </source>
</reference>
<feature type="region of interest" description="Disordered" evidence="1">
    <location>
        <begin position="29"/>
        <end position="49"/>
    </location>
</feature>